<name>A0ABV1F8B8_9FIRM</name>
<evidence type="ECO:0000313" key="3">
    <source>
        <dbReference type="Proteomes" id="UP001490816"/>
    </source>
</evidence>
<comment type="caution">
    <text evidence="2">The sequence shown here is derived from an EMBL/GenBank/DDBJ whole genome shotgun (WGS) entry which is preliminary data.</text>
</comment>
<evidence type="ECO:0000259" key="1">
    <source>
        <dbReference type="PROSITE" id="PS51301"/>
    </source>
</evidence>
<sequence length="292" mass="33599">MAKGENFKSTIHAKDVEISIVTSINNEDYISLTDIAKYKNPEFPADVIKNWLRVRSTIEFLGLWEQLHNQNFKLVEFDQFKIESGSNSFVLSPQKWIKTTNAIGIVSKSGRYGGTYAYKDIAFEFASWVSPEFKLYIIQDYQRLKSEKSHQDTLDWNVKRLLSKANYRIHTDAIKQNLIPPDVSKINQSRIYANEADLLNVALFGKTASEWRNENPDKKNENIRDYATIEQLLVLSNLESLNALLIEKGVSQDERLKQLNSTAIQQLKSLTNNKSVHKLDKLNNETKSLPKK</sequence>
<dbReference type="RefSeq" id="WP_117949475.1">
    <property type="nucleotide sequence ID" value="NZ_JBBMEZ010000003.1"/>
</dbReference>
<organism evidence="2 3">
    <name type="scientific">Ruminococcoides intestinale</name>
    <dbReference type="NCBI Taxonomy" id="3133162"/>
    <lineage>
        <taxon>Bacteria</taxon>
        <taxon>Bacillati</taxon>
        <taxon>Bacillota</taxon>
        <taxon>Clostridia</taxon>
        <taxon>Eubacteriales</taxon>
        <taxon>Oscillospiraceae</taxon>
        <taxon>Ruminococcoides</taxon>
    </lineage>
</organism>
<dbReference type="InterPro" id="IPR018004">
    <property type="entry name" value="KilA/APSES_HTH"/>
</dbReference>
<gene>
    <name evidence="2" type="ORF">WMO39_01730</name>
</gene>
<feature type="domain" description="KilA-N" evidence="1">
    <location>
        <begin position="9"/>
        <end position="144"/>
    </location>
</feature>
<dbReference type="PROSITE" id="PS51301">
    <property type="entry name" value="KILA_N"/>
    <property type="match status" value="1"/>
</dbReference>
<protein>
    <submittedName>
        <fullName evidence="2">KilA-N domain-containing protein</fullName>
    </submittedName>
</protein>
<dbReference type="Pfam" id="PF04383">
    <property type="entry name" value="KilA-N"/>
    <property type="match status" value="1"/>
</dbReference>
<keyword evidence="3" id="KW-1185">Reference proteome</keyword>
<reference evidence="2 3" key="1">
    <citation type="submission" date="2024-03" db="EMBL/GenBank/DDBJ databases">
        <title>Human intestinal bacterial collection.</title>
        <authorList>
            <person name="Pauvert C."/>
            <person name="Hitch T.C.A."/>
            <person name="Clavel T."/>
        </authorList>
    </citation>
    <scope>NUCLEOTIDE SEQUENCE [LARGE SCALE GENOMIC DNA]</scope>
    <source>
        <strain evidence="2 3">CLA-JM-H38</strain>
    </source>
</reference>
<proteinExistence type="predicted"/>
<dbReference type="Proteomes" id="UP001490816">
    <property type="component" value="Unassembled WGS sequence"/>
</dbReference>
<dbReference type="EMBL" id="JBBMEZ010000003">
    <property type="protein sequence ID" value="MEQ2469055.1"/>
    <property type="molecule type" value="Genomic_DNA"/>
</dbReference>
<evidence type="ECO:0000313" key="2">
    <source>
        <dbReference type="EMBL" id="MEQ2469055.1"/>
    </source>
</evidence>
<dbReference type="SMART" id="SM01252">
    <property type="entry name" value="KilA-N"/>
    <property type="match status" value="1"/>
</dbReference>
<dbReference type="InterPro" id="IPR017880">
    <property type="entry name" value="KilA_N"/>
</dbReference>
<accession>A0ABV1F8B8</accession>